<accession>A0ABX1DPP5</accession>
<organism evidence="1 2">
    <name type="scientific">Brucella haematophila</name>
    <dbReference type="NCBI Taxonomy" id="419474"/>
    <lineage>
        <taxon>Bacteria</taxon>
        <taxon>Pseudomonadati</taxon>
        <taxon>Pseudomonadota</taxon>
        <taxon>Alphaproteobacteria</taxon>
        <taxon>Hyphomicrobiales</taxon>
        <taxon>Brucellaceae</taxon>
        <taxon>Brucella/Ochrobactrum group</taxon>
        <taxon>Brucella</taxon>
    </lineage>
</organism>
<proteinExistence type="predicted"/>
<evidence type="ECO:0000313" key="1">
    <source>
        <dbReference type="EMBL" id="NKC03242.1"/>
    </source>
</evidence>
<comment type="caution">
    <text evidence="1">The sequence shown here is derived from an EMBL/GenBank/DDBJ whole genome shotgun (WGS) entry which is preliminary data.</text>
</comment>
<protein>
    <submittedName>
        <fullName evidence="1">Uncharacterized protein</fullName>
    </submittedName>
</protein>
<reference evidence="1 2" key="1">
    <citation type="submission" date="2020-03" db="EMBL/GenBank/DDBJ databases">
        <title>Whole genome sequencing of clinical and environmental type strains of Ochrobactrum.</title>
        <authorList>
            <person name="Dharne M."/>
        </authorList>
    </citation>
    <scope>NUCLEOTIDE SEQUENCE [LARGE SCALE GENOMIC DNA]</scope>
    <source>
        <strain evidence="1 2">CIP 109452</strain>
    </source>
</reference>
<dbReference type="Proteomes" id="UP000704467">
    <property type="component" value="Unassembled WGS sequence"/>
</dbReference>
<keyword evidence="2" id="KW-1185">Reference proteome</keyword>
<name>A0ABX1DPP5_9HYPH</name>
<dbReference type="EMBL" id="JAAVLN010000001">
    <property type="protein sequence ID" value="NKC03242.1"/>
    <property type="molecule type" value="Genomic_DNA"/>
</dbReference>
<gene>
    <name evidence="1" type="ORF">HED55_07370</name>
</gene>
<evidence type="ECO:0000313" key="2">
    <source>
        <dbReference type="Proteomes" id="UP000704467"/>
    </source>
</evidence>
<sequence length="158" mass="17026">MSNSEKTISTVEALVAATGNETVRHIVISGAIDNLPVIRLRPGQTLQGSGNDALLRFADNDGVELSSNNRISNIRLETSPEKRAIFNDTTVDTIGRAELAGVTTIGRVQILFRDRLRAGHVDVDGLDIIAADARGETDRPKGYGVVCAARRFHPVEHA</sequence>